<proteinExistence type="predicted"/>
<dbReference type="GO" id="GO:0003700">
    <property type="term" value="F:DNA-binding transcription factor activity"/>
    <property type="evidence" value="ECO:0007669"/>
    <property type="project" value="InterPro"/>
</dbReference>
<dbReference type="InterPro" id="IPR036390">
    <property type="entry name" value="WH_DNA-bd_sf"/>
</dbReference>
<evidence type="ECO:0000256" key="2">
    <source>
        <dbReference type="ARBA" id="ARBA00023125"/>
    </source>
</evidence>
<dbReference type="InterPro" id="IPR036388">
    <property type="entry name" value="WH-like_DNA-bd_sf"/>
</dbReference>
<dbReference type="PRINTS" id="PR00598">
    <property type="entry name" value="HTHMARR"/>
</dbReference>
<dbReference type="GO" id="GO:0003677">
    <property type="term" value="F:DNA binding"/>
    <property type="evidence" value="ECO:0007669"/>
    <property type="project" value="UniProtKB-KW"/>
</dbReference>
<feature type="region of interest" description="Disordered" evidence="4">
    <location>
        <begin position="1"/>
        <end position="36"/>
    </location>
</feature>
<keyword evidence="1" id="KW-0805">Transcription regulation</keyword>
<keyword evidence="2" id="KW-0238">DNA-binding</keyword>
<dbReference type="Gene3D" id="1.10.10.10">
    <property type="entry name" value="Winged helix-like DNA-binding domain superfamily/Winged helix DNA-binding domain"/>
    <property type="match status" value="1"/>
</dbReference>
<dbReference type="AlphaFoldDB" id="A0A5E4XEU8"/>
<name>A0A5E4XEU8_9BURK</name>
<dbReference type="Proteomes" id="UP000367825">
    <property type="component" value="Unassembled WGS sequence"/>
</dbReference>
<dbReference type="PANTHER" id="PTHR42756">
    <property type="entry name" value="TRANSCRIPTIONAL REGULATOR, MARR"/>
    <property type="match status" value="1"/>
</dbReference>
<evidence type="ECO:0000256" key="1">
    <source>
        <dbReference type="ARBA" id="ARBA00023015"/>
    </source>
</evidence>
<keyword evidence="7" id="KW-1185">Reference proteome</keyword>
<reference evidence="6 7" key="1">
    <citation type="submission" date="2019-08" db="EMBL/GenBank/DDBJ databases">
        <authorList>
            <person name="Peeters C."/>
        </authorList>
    </citation>
    <scope>NUCLEOTIDE SEQUENCE [LARGE SCALE GENOMIC DNA]</scope>
    <source>
        <strain evidence="6 7">LMG 31109</strain>
    </source>
</reference>
<evidence type="ECO:0000313" key="7">
    <source>
        <dbReference type="Proteomes" id="UP000367825"/>
    </source>
</evidence>
<dbReference type="InterPro" id="IPR000835">
    <property type="entry name" value="HTH_MarR-typ"/>
</dbReference>
<dbReference type="PROSITE" id="PS50995">
    <property type="entry name" value="HTH_MARR_2"/>
    <property type="match status" value="1"/>
</dbReference>
<protein>
    <submittedName>
        <fullName evidence="6">MarR family transcriptional regulator</fullName>
    </submittedName>
</protein>
<feature type="domain" description="HTH marR-type" evidence="5">
    <location>
        <begin position="60"/>
        <end position="199"/>
    </location>
</feature>
<accession>A0A5E4XEU8</accession>
<gene>
    <name evidence="6" type="ORF">PNO31109_03834</name>
</gene>
<dbReference type="EMBL" id="CABPSC010000017">
    <property type="protein sequence ID" value="VVE34894.1"/>
    <property type="molecule type" value="Genomic_DNA"/>
</dbReference>
<keyword evidence="3" id="KW-0804">Transcription</keyword>
<sequence>MVNGPASRAQARTREAGARQTAAGDNALADMTGDGAGDGDAVDEILAQWRRERPDLDIFPMGMVGRLMRCAALVQQQLDPTFAEFGMSGWEFDMLATLRRSGAPYRLAPTTLFSALMVTSGTMTHRLQRLEARGWITRVPNPEDARSTLVELTAEGFALIERAVQAHVANEHRMLAPLSPALLQQIDAGLSTWLQALEARR</sequence>
<dbReference type="SUPFAM" id="SSF46785">
    <property type="entry name" value="Winged helix' DNA-binding domain"/>
    <property type="match status" value="1"/>
</dbReference>
<organism evidence="6 7">
    <name type="scientific">Pandoraea nosoerga</name>
    <dbReference type="NCBI Taxonomy" id="2508296"/>
    <lineage>
        <taxon>Bacteria</taxon>
        <taxon>Pseudomonadati</taxon>
        <taxon>Pseudomonadota</taxon>
        <taxon>Betaproteobacteria</taxon>
        <taxon>Burkholderiales</taxon>
        <taxon>Burkholderiaceae</taxon>
        <taxon>Pandoraea</taxon>
    </lineage>
</organism>
<evidence type="ECO:0000256" key="3">
    <source>
        <dbReference type="ARBA" id="ARBA00023163"/>
    </source>
</evidence>
<dbReference type="SMART" id="SM00347">
    <property type="entry name" value="HTH_MARR"/>
    <property type="match status" value="1"/>
</dbReference>
<dbReference type="Pfam" id="PF01047">
    <property type="entry name" value="MarR"/>
    <property type="match status" value="1"/>
</dbReference>
<evidence type="ECO:0000256" key="4">
    <source>
        <dbReference type="SAM" id="MobiDB-lite"/>
    </source>
</evidence>
<evidence type="ECO:0000313" key="6">
    <source>
        <dbReference type="EMBL" id="VVE34894.1"/>
    </source>
</evidence>
<evidence type="ECO:0000259" key="5">
    <source>
        <dbReference type="PROSITE" id="PS50995"/>
    </source>
</evidence>
<dbReference type="PANTHER" id="PTHR42756:SF1">
    <property type="entry name" value="TRANSCRIPTIONAL REPRESSOR OF EMRAB OPERON"/>
    <property type="match status" value="1"/>
</dbReference>